<feature type="region of interest" description="Disordered" evidence="1">
    <location>
        <begin position="1"/>
        <end position="49"/>
    </location>
</feature>
<comment type="caution">
    <text evidence="2">The sequence shown here is derived from an EMBL/GenBank/DDBJ whole genome shotgun (WGS) entry which is preliminary data.</text>
</comment>
<dbReference type="EMBL" id="BKCP01000891">
    <property type="protein sequence ID" value="GER26163.1"/>
    <property type="molecule type" value="Genomic_DNA"/>
</dbReference>
<evidence type="ECO:0000256" key="1">
    <source>
        <dbReference type="SAM" id="MobiDB-lite"/>
    </source>
</evidence>
<keyword evidence="2" id="KW-0647">Proteasome</keyword>
<keyword evidence="3" id="KW-1185">Reference proteome</keyword>
<dbReference type="Proteomes" id="UP000325081">
    <property type="component" value="Unassembled WGS sequence"/>
</dbReference>
<evidence type="ECO:0000313" key="3">
    <source>
        <dbReference type="Proteomes" id="UP000325081"/>
    </source>
</evidence>
<accession>A0A5A7P063</accession>
<gene>
    <name evidence="2" type="ORF">STAS_01794</name>
</gene>
<protein>
    <submittedName>
        <fullName evidence="2">Proteasome subunit beta type-1</fullName>
    </submittedName>
</protein>
<reference evidence="3" key="1">
    <citation type="journal article" date="2019" name="Curr. Biol.">
        <title>Genome Sequence of Striga asiatica Provides Insight into the Evolution of Plant Parasitism.</title>
        <authorList>
            <person name="Yoshida S."/>
            <person name="Kim S."/>
            <person name="Wafula E.K."/>
            <person name="Tanskanen J."/>
            <person name="Kim Y.M."/>
            <person name="Honaas L."/>
            <person name="Yang Z."/>
            <person name="Spallek T."/>
            <person name="Conn C.E."/>
            <person name="Ichihashi Y."/>
            <person name="Cheong K."/>
            <person name="Cui S."/>
            <person name="Der J.P."/>
            <person name="Gundlach H."/>
            <person name="Jiao Y."/>
            <person name="Hori C."/>
            <person name="Ishida J.K."/>
            <person name="Kasahara H."/>
            <person name="Kiba T."/>
            <person name="Kim M.S."/>
            <person name="Koo N."/>
            <person name="Laohavisit A."/>
            <person name="Lee Y.H."/>
            <person name="Lumba S."/>
            <person name="McCourt P."/>
            <person name="Mortimer J.C."/>
            <person name="Mutuku J.M."/>
            <person name="Nomura T."/>
            <person name="Sasaki-Sekimoto Y."/>
            <person name="Seto Y."/>
            <person name="Wang Y."/>
            <person name="Wakatake T."/>
            <person name="Sakakibara H."/>
            <person name="Demura T."/>
            <person name="Yamaguchi S."/>
            <person name="Yoneyama K."/>
            <person name="Manabe R.I."/>
            <person name="Nelson D.C."/>
            <person name="Schulman A.H."/>
            <person name="Timko M.P."/>
            <person name="dePamphilis C.W."/>
            <person name="Choi D."/>
            <person name="Shirasu K."/>
        </authorList>
    </citation>
    <scope>NUCLEOTIDE SEQUENCE [LARGE SCALE GENOMIC DNA]</scope>
    <source>
        <strain evidence="3">cv. UVA1</strain>
    </source>
</reference>
<feature type="compositionally biased region" description="Polar residues" evidence="1">
    <location>
        <begin position="1"/>
        <end position="14"/>
    </location>
</feature>
<dbReference type="GO" id="GO:0000502">
    <property type="term" value="C:proteasome complex"/>
    <property type="evidence" value="ECO:0007669"/>
    <property type="project" value="UniProtKB-KW"/>
</dbReference>
<feature type="region of interest" description="Disordered" evidence="1">
    <location>
        <begin position="88"/>
        <end position="146"/>
    </location>
</feature>
<feature type="compositionally biased region" description="Basic and acidic residues" evidence="1">
    <location>
        <begin position="118"/>
        <end position="128"/>
    </location>
</feature>
<sequence length="237" mass="27516">VNISLITIQPTNLQDEPIPRQERVYPNPKQREYRGQENRPHHNNSWQPILLPHKALQKRVKMYNHPKSKEQPAKEWAPRLVSVIYSIRNPDSHPNNINDQKSHGRDQKGSPLEETLNECEKVRRDSTNDPKLLVSPQIIDPDSTPLHLEDARHSNRYEEAHENETRIIADLHMEKKNIMLNLKDLCGAHLRDDEFSCKQAYSWQCAINDQWEKSLEGLQATSISVPNRAVPAQENLD</sequence>
<dbReference type="AlphaFoldDB" id="A0A5A7P063"/>
<feature type="compositionally biased region" description="Basic and acidic residues" evidence="1">
    <location>
        <begin position="17"/>
        <end position="40"/>
    </location>
</feature>
<proteinExistence type="predicted"/>
<evidence type="ECO:0000313" key="2">
    <source>
        <dbReference type="EMBL" id="GER26163.1"/>
    </source>
</evidence>
<feature type="non-terminal residue" evidence="2">
    <location>
        <position position="1"/>
    </location>
</feature>
<name>A0A5A7P063_STRAF</name>
<organism evidence="2 3">
    <name type="scientific">Striga asiatica</name>
    <name type="common">Asiatic witchweed</name>
    <name type="synonym">Buchnera asiatica</name>
    <dbReference type="NCBI Taxonomy" id="4170"/>
    <lineage>
        <taxon>Eukaryota</taxon>
        <taxon>Viridiplantae</taxon>
        <taxon>Streptophyta</taxon>
        <taxon>Embryophyta</taxon>
        <taxon>Tracheophyta</taxon>
        <taxon>Spermatophyta</taxon>
        <taxon>Magnoliopsida</taxon>
        <taxon>eudicotyledons</taxon>
        <taxon>Gunneridae</taxon>
        <taxon>Pentapetalae</taxon>
        <taxon>asterids</taxon>
        <taxon>lamiids</taxon>
        <taxon>Lamiales</taxon>
        <taxon>Orobanchaceae</taxon>
        <taxon>Buchnereae</taxon>
        <taxon>Striga</taxon>
    </lineage>
</organism>